<organism evidence="1 2">
    <name type="scientific">Flexivirga endophytica</name>
    <dbReference type="NCBI Taxonomy" id="1849103"/>
    <lineage>
        <taxon>Bacteria</taxon>
        <taxon>Bacillati</taxon>
        <taxon>Actinomycetota</taxon>
        <taxon>Actinomycetes</taxon>
        <taxon>Micrococcales</taxon>
        <taxon>Dermacoccaceae</taxon>
        <taxon>Flexivirga</taxon>
    </lineage>
</organism>
<evidence type="ECO:0008006" key="3">
    <source>
        <dbReference type="Google" id="ProtNLM"/>
    </source>
</evidence>
<name>A0A916TK70_9MICO</name>
<comment type="caution">
    <text evidence="1">The sequence shown here is derived from an EMBL/GenBank/DDBJ whole genome shotgun (WGS) entry which is preliminary data.</text>
</comment>
<accession>A0A916TK70</accession>
<gene>
    <name evidence="1" type="ORF">GCM10011492_44450</name>
</gene>
<sequence>MLDLFAVPDDLQALPGGQGQSVLAGDLVLSPGRDRLITDLLNPRLARLAVDLDTRPRRDVRIAMPIPSREGTWVVDGWSASRYETGSRTCTDVAVVRATGALLHAELALAVREWPLATQPPRSRWDRAERVAFGDQPLEPAEFTGEQAGFARELLNLRTDRSFGADQLVHGDLAGNVLLDAADVPVVIDLAPYWRPVRWSDAVTVLDLVLWSDADPHLLDDWSAGAARQAMLRAAIFRVLSDVEPDTEHIVRYRRALAPLL</sequence>
<reference evidence="1" key="2">
    <citation type="submission" date="2020-09" db="EMBL/GenBank/DDBJ databases">
        <authorList>
            <person name="Sun Q."/>
            <person name="Zhou Y."/>
        </authorList>
    </citation>
    <scope>NUCLEOTIDE SEQUENCE</scope>
    <source>
        <strain evidence="1">CGMCC 1.15085</strain>
    </source>
</reference>
<dbReference type="AlphaFoldDB" id="A0A916TK70"/>
<evidence type="ECO:0000313" key="2">
    <source>
        <dbReference type="Proteomes" id="UP000636793"/>
    </source>
</evidence>
<dbReference type="Proteomes" id="UP000636793">
    <property type="component" value="Unassembled WGS sequence"/>
</dbReference>
<protein>
    <recommendedName>
        <fullName evidence="3">Aminoglycoside phosphotransferase</fullName>
    </recommendedName>
</protein>
<dbReference type="EMBL" id="BMHI01000009">
    <property type="protein sequence ID" value="GGB48304.1"/>
    <property type="molecule type" value="Genomic_DNA"/>
</dbReference>
<keyword evidence="2" id="KW-1185">Reference proteome</keyword>
<dbReference type="RefSeq" id="WP_229749954.1">
    <property type="nucleotide sequence ID" value="NZ_BMHI01000009.1"/>
</dbReference>
<reference evidence="1" key="1">
    <citation type="journal article" date="2014" name="Int. J. Syst. Evol. Microbiol.">
        <title>Complete genome sequence of Corynebacterium casei LMG S-19264T (=DSM 44701T), isolated from a smear-ripened cheese.</title>
        <authorList>
            <consortium name="US DOE Joint Genome Institute (JGI-PGF)"/>
            <person name="Walter F."/>
            <person name="Albersmeier A."/>
            <person name="Kalinowski J."/>
            <person name="Ruckert C."/>
        </authorList>
    </citation>
    <scope>NUCLEOTIDE SEQUENCE</scope>
    <source>
        <strain evidence="1">CGMCC 1.15085</strain>
    </source>
</reference>
<proteinExistence type="predicted"/>
<evidence type="ECO:0000313" key="1">
    <source>
        <dbReference type="EMBL" id="GGB48304.1"/>
    </source>
</evidence>